<dbReference type="CDD" id="cd06529">
    <property type="entry name" value="S24_LexA-like"/>
    <property type="match status" value="1"/>
</dbReference>
<feature type="domain" description="Peptidase S24/S26A/S26B/S26C" evidence="2">
    <location>
        <begin position="110"/>
        <end position="204"/>
    </location>
</feature>
<name>A0ABT4LM89_9PROT</name>
<dbReference type="Pfam" id="PF00717">
    <property type="entry name" value="Peptidase_S24"/>
    <property type="match status" value="1"/>
</dbReference>
<evidence type="ECO:0000256" key="1">
    <source>
        <dbReference type="SAM" id="MobiDB-lite"/>
    </source>
</evidence>
<proteinExistence type="predicted"/>
<dbReference type="Proteomes" id="UP001069802">
    <property type="component" value="Unassembled WGS sequence"/>
</dbReference>
<dbReference type="InterPro" id="IPR015927">
    <property type="entry name" value="Peptidase_S24_S26A/B/C"/>
</dbReference>
<organism evidence="3 4">
    <name type="scientific">Kiloniella laminariae</name>
    <dbReference type="NCBI Taxonomy" id="454162"/>
    <lineage>
        <taxon>Bacteria</taxon>
        <taxon>Pseudomonadati</taxon>
        <taxon>Pseudomonadota</taxon>
        <taxon>Alphaproteobacteria</taxon>
        <taxon>Rhodospirillales</taxon>
        <taxon>Kiloniellaceae</taxon>
        <taxon>Kiloniella</taxon>
    </lineage>
</organism>
<evidence type="ECO:0000259" key="2">
    <source>
        <dbReference type="Pfam" id="PF00717"/>
    </source>
</evidence>
<dbReference type="Gene3D" id="2.10.109.10">
    <property type="entry name" value="Umud Fragment, subunit A"/>
    <property type="match status" value="1"/>
</dbReference>
<keyword evidence="4" id="KW-1185">Reference proteome</keyword>
<dbReference type="InterPro" id="IPR039418">
    <property type="entry name" value="LexA-like"/>
</dbReference>
<dbReference type="SUPFAM" id="SSF51306">
    <property type="entry name" value="LexA/Signal peptidase"/>
    <property type="match status" value="1"/>
</dbReference>
<feature type="region of interest" description="Disordered" evidence="1">
    <location>
        <begin position="25"/>
        <end position="48"/>
    </location>
</feature>
<gene>
    <name evidence="3" type="ORF">O4H49_15595</name>
</gene>
<dbReference type="EMBL" id="JAPWGY010000006">
    <property type="protein sequence ID" value="MCZ4282213.1"/>
    <property type="molecule type" value="Genomic_DNA"/>
</dbReference>
<accession>A0ABT4LM89</accession>
<dbReference type="RefSeq" id="WP_269424363.1">
    <property type="nucleotide sequence ID" value="NZ_JAPWGY010000006.1"/>
</dbReference>
<dbReference type="InterPro" id="IPR036286">
    <property type="entry name" value="LexA/Signal_pep-like_sf"/>
</dbReference>
<feature type="compositionally biased region" description="Polar residues" evidence="1">
    <location>
        <begin position="34"/>
        <end position="48"/>
    </location>
</feature>
<protein>
    <submittedName>
        <fullName evidence="3">Helix-turn-helix transcriptional regulator</fullName>
    </submittedName>
</protein>
<sequence>MLKHADIWRAIDSLATRNSLSPSGLARKAGLDPTTFNKSKRITPQNKQRWPSTESIAKILAATNSTLAEFVELVGGESGGLLAQRIPVLDLTHAASGKNFDPQGRPTGNSWDETLFAHVDDPAAYGLEIIGSLYAPIYNDGNVLIVSPAADLRRGDRVAVMTKNFQILIKELIRNSPLKVELKGLGSQEDKSYLAQDIIWIARILWVSQ</sequence>
<reference evidence="3" key="1">
    <citation type="submission" date="2022-12" db="EMBL/GenBank/DDBJ databases">
        <title>Bacterial isolates from different developmental stages of Nematostella vectensis.</title>
        <authorList>
            <person name="Fraune S."/>
        </authorList>
    </citation>
    <scope>NUCLEOTIDE SEQUENCE</scope>
    <source>
        <strain evidence="3">G21630-S1</strain>
    </source>
</reference>
<evidence type="ECO:0000313" key="3">
    <source>
        <dbReference type="EMBL" id="MCZ4282213.1"/>
    </source>
</evidence>
<evidence type="ECO:0000313" key="4">
    <source>
        <dbReference type="Proteomes" id="UP001069802"/>
    </source>
</evidence>
<comment type="caution">
    <text evidence="3">The sequence shown here is derived from an EMBL/GenBank/DDBJ whole genome shotgun (WGS) entry which is preliminary data.</text>
</comment>